<dbReference type="KEGG" id="dpr:Despr_1023"/>
<reference evidence="1 2" key="1">
    <citation type="journal article" date="2011" name="Stand. Genomic Sci.">
        <title>Complete genome sequence of Desulfobulbus propionicus type strain (1pr3).</title>
        <authorList>
            <person name="Pagani I."/>
            <person name="Lapidus A."/>
            <person name="Nolan M."/>
            <person name="Lucas S."/>
            <person name="Hammon N."/>
            <person name="Deshpande S."/>
            <person name="Cheng J.F."/>
            <person name="Chertkov O."/>
            <person name="Davenport K."/>
            <person name="Tapia R."/>
            <person name="Han C."/>
            <person name="Goodwin L."/>
            <person name="Pitluck S."/>
            <person name="Liolios K."/>
            <person name="Mavromatis K."/>
            <person name="Ivanova N."/>
            <person name="Mikhailova N."/>
            <person name="Pati A."/>
            <person name="Chen A."/>
            <person name="Palaniappan K."/>
            <person name="Land M."/>
            <person name="Hauser L."/>
            <person name="Chang Y.J."/>
            <person name="Jeffries C.D."/>
            <person name="Detter J.C."/>
            <person name="Brambilla E."/>
            <person name="Kannan K.P."/>
            <person name="Djao O.D."/>
            <person name="Rohde M."/>
            <person name="Pukall R."/>
            <person name="Spring S."/>
            <person name="Goker M."/>
            <person name="Sikorski J."/>
            <person name="Woyke T."/>
            <person name="Bristow J."/>
            <person name="Eisen J.A."/>
            <person name="Markowitz V."/>
            <person name="Hugenholtz P."/>
            <person name="Kyrpides N.C."/>
            <person name="Klenk H.P."/>
        </authorList>
    </citation>
    <scope>NUCLEOTIDE SEQUENCE [LARGE SCALE GENOMIC DNA]</scope>
    <source>
        <strain evidence="2">ATCC 33891 / DSM 2032 / 1pr3</strain>
    </source>
</reference>
<evidence type="ECO:0000313" key="1">
    <source>
        <dbReference type="EMBL" id="ADW17195.1"/>
    </source>
</evidence>
<gene>
    <name evidence="1" type="ordered locus">Despr_1023</name>
</gene>
<dbReference type="AlphaFoldDB" id="A0A7U3YKU0"/>
<protein>
    <submittedName>
        <fullName evidence="1">Uncharacterized protein</fullName>
    </submittedName>
</protein>
<proteinExistence type="predicted"/>
<sequence>MTHQEIITQLSQISPQDALHSFTSESVLKAIVQRLGPDALYLTPEDIQLAMEEVKAAIEHHLDERDYIDMGLDAWELSREIQS</sequence>
<dbReference type="RefSeq" id="WP_015723738.1">
    <property type="nucleotide sequence ID" value="NC_014972.1"/>
</dbReference>
<evidence type="ECO:0000313" key="2">
    <source>
        <dbReference type="Proteomes" id="UP000006365"/>
    </source>
</evidence>
<organism evidence="1 2">
    <name type="scientific">Desulfobulbus propionicus (strain ATCC 33891 / DSM 2032 / VKM B-1956 / 1pr3)</name>
    <dbReference type="NCBI Taxonomy" id="577650"/>
    <lineage>
        <taxon>Bacteria</taxon>
        <taxon>Pseudomonadati</taxon>
        <taxon>Thermodesulfobacteriota</taxon>
        <taxon>Desulfobulbia</taxon>
        <taxon>Desulfobulbales</taxon>
        <taxon>Desulfobulbaceae</taxon>
        <taxon>Desulfobulbus</taxon>
    </lineage>
</organism>
<dbReference type="EMBL" id="CP002364">
    <property type="protein sequence ID" value="ADW17195.1"/>
    <property type="molecule type" value="Genomic_DNA"/>
</dbReference>
<accession>A0A7U3YKU0</accession>
<name>A0A7U3YKU0_DESPD</name>
<dbReference type="Proteomes" id="UP000006365">
    <property type="component" value="Chromosome"/>
</dbReference>
<keyword evidence="2" id="KW-1185">Reference proteome</keyword>